<evidence type="ECO:0000256" key="7">
    <source>
        <dbReference type="ARBA" id="ARBA00023136"/>
    </source>
</evidence>
<evidence type="ECO:0000256" key="2">
    <source>
        <dbReference type="ARBA" id="ARBA00009773"/>
    </source>
</evidence>
<keyword evidence="3" id="KW-0813">Transport</keyword>
<keyword evidence="7 8" id="KW-0472">Membrane</keyword>
<comment type="similarity">
    <text evidence="2">Belongs to the autoinducer-2 exporter (AI-2E) (TC 2.A.86) family.</text>
</comment>
<dbReference type="PATRIC" id="fig|1178515.4.peg.4090"/>
<evidence type="ECO:0000313" key="9">
    <source>
        <dbReference type="EMBL" id="ANE48230.1"/>
    </source>
</evidence>
<evidence type="ECO:0000313" key="10">
    <source>
        <dbReference type="Proteomes" id="UP000076927"/>
    </source>
</evidence>
<dbReference type="Proteomes" id="UP000076927">
    <property type="component" value="Chromosome"/>
</dbReference>
<feature type="transmembrane region" description="Helical" evidence="8">
    <location>
        <begin position="225"/>
        <end position="244"/>
    </location>
</feature>
<feature type="transmembrane region" description="Helical" evidence="8">
    <location>
        <begin position="250"/>
        <end position="274"/>
    </location>
</feature>
<protein>
    <submittedName>
        <fullName evidence="9">Permease</fullName>
    </submittedName>
</protein>
<keyword evidence="4" id="KW-1003">Cell membrane</keyword>
<keyword evidence="6 8" id="KW-1133">Transmembrane helix</keyword>
<evidence type="ECO:0000256" key="8">
    <source>
        <dbReference type="SAM" id="Phobius"/>
    </source>
</evidence>
<feature type="transmembrane region" description="Helical" evidence="8">
    <location>
        <begin position="315"/>
        <end position="338"/>
    </location>
</feature>
<sequence length="362" mass="40878">MVVTNRFLKNCAGIIAVLLIIYLLYKVRFVFGPVVEIINLLLVPFVLAGFFYYVLRPALHYLDRRNTKRIVSVLLIYFSIVVVLVITFVAAWPVLVEQVREFVKNFPELVNALSGQTMAFLDQDYLSMLNTEDFNLSDKLSEYANRAFSVVTDYTNMVLAFISRFIVVIGTAPIILFFLLKDGEKAPQHILKVIPRTYRPKANKALDEIDHALSGYIASRMISTLILAVMMYVSFLLIGLPYSLLLTTVAAVLSLIPFVGTFIGAIPPIIIAFIESPQMALWVVLIIVVAQQIQDNLLSPLIFGKTLDIHPFTTILILLIAGNFFGILGMLLAIPVYMMIKIIMKQIFEVFMEDKVEEILEQ</sequence>
<feature type="transmembrane region" description="Helical" evidence="8">
    <location>
        <begin position="37"/>
        <end position="55"/>
    </location>
</feature>
<feature type="transmembrane region" description="Helical" evidence="8">
    <location>
        <begin position="7"/>
        <end position="25"/>
    </location>
</feature>
<evidence type="ECO:0000256" key="1">
    <source>
        <dbReference type="ARBA" id="ARBA00004651"/>
    </source>
</evidence>
<dbReference type="EMBL" id="CP011388">
    <property type="protein sequence ID" value="ANE48230.1"/>
    <property type="molecule type" value="Genomic_DNA"/>
</dbReference>
<dbReference type="Pfam" id="PF01594">
    <property type="entry name" value="AI-2E_transport"/>
    <property type="match status" value="1"/>
</dbReference>
<dbReference type="PANTHER" id="PTHR21716">
    <property type="entry name" value="TRANSMEMBRANE PROTEIN"/>
    <property type="match status" value="1"/>
</dbReference>
<evidence type="ECO:0000256" key="3">
    <source>
        <dbReference type="ARBA" id="ARBA00022448"/>
    </source>
</evidence>
<dbReference type="InterPro" id="IPR002549">
    <property type="entry name" value="AI-2E-like"/>
</dbReference>
<keyword evidence="10" id="KW-1185">Reference proteome</keyword>
<keyword evidence="5 8" id="KW-0812">Transmembrane</keyword>
<organism evidence="9 10">
    <name type="scientific">Paenibacillus swuensis</name>
    <dbReference type="NCBI Taxonomy" id="1178515"/>
    <lineage>
        <taxon>Bacteria</taxon>
        <taxon>Bacillati</taxon>
        <taxon>Bacillota</taxon>
        <taxon>Bacilli</taxon>
        <taxon>Bacillales</taxon>
        <taxon>Paenibacillaceae</taxon>
        <taxon>Paenibacillus</taxon>
    </lineage>
</organism>
<evidence type="ECO:0000256" key="4">
    <source>
        <dbReference type="ARBA" id="ARBA00022475"/>
    </source>
</evidence>
<dbReference type="GO" id="GO:0005886">
    <property type="term" value="C:plasma membrane"/>
    <property type="evidence" value="ECO:0007669"/>
    <property type="project" value="UniProtKB-SubCell"/>
</dbReference>
<name>A0A172TMI8_9BACL</name>
<feature type="transmembrane region" description="Helical" evidence="8">
    <location>
        <begin position="158"/>
        <end position="180"/>
    </location>
</feature>
<feature type="transmembrane region" description="Helical" evidence="8">
    <location>
        <begin position="75"/>
        <end position="95"/>
    </location>
</feature>
<reference evidence="9 10" key="1">
    <citation type="submission" date="2015-01" db="EMBL/GenBank/DDBJ databases">
        <title>Paenibacillus swuensis/DY6/whole genome sequencing.</title>
        <authorList>
            <person name="Kim M.K."/>
            <person name="Srinivasan S."/>
            <person name="Lee J.-J."/>
        </authorList>
    </citation>
    <scope>NUCLEOTIDE SEQUENCE [LARGE SCALE GENOMIC DNA]</scope>
    <source>
        <strain evidence="9 10">DY6</strain>
    </source>
</reference>
<dbReference type="PANTHER" id="PTHR21716:SF53">
    <property type="entry name" value="PERMEASE PERM-RELATED"/>
    <property type="match status" value="1"/>
</dbReference>
<dbReference type="KEGG" id="pswu:SY83_20220"/>
<dbReference type="GO" id="GO:0055085">
    <property type="term" value="P:transmembrane transport"/>
    <property type="evidence" value="ECO:0007669"/>
    <property type="project" value="TreeGrafter"/>
</dbReference>
<dbReference type="STRING" id="1178515.SY83_20220"/>
<feature type="transmembrane region" description="Helical" evidence="8">
    <location>
        <begin position="281"/>
        <end position="303"/>
    </location>
</feature>
<proteinExistence type="inferred from homology"/>
<gene>
    <name evidence="9" type="ORF">SY83_20220</name>
</gene>
<dbReference type="AlphaFoldDB" id="A0A172TMI8"/>
<evidence type="ECO:0000256" key="5">
    <source>
        <dbReference type="ARBA" id="ARBA00022692"/>
    </source>
</evidence>
<evidence type="ECO:0000256" key="6">
    <source>
        <dbReference type="ARBA" id="ARBA00022989"/>
    </source>
</evidence>
<accession>A0A172TMI8</accession>
<comment type="subcellular location">
    <subcellularLocation>
        <location evidence="1">Cell membrane</location>
        <topology evidence="1">Multi-pass membrane protein</topology>
    </subcellularLocation>
</comment>